<keyword evidence="5" id="KW-0456">Lyase</keyword>
<evidence type="ECO:0000256" key="5">
    <source>
        <dbReference type="ARBA" id="ARBA00023239"/>
    </source>
</evidence>
<keyword evidence="4" id="KW-0663">Pyridoxal phosphate</keyword>
<dbReference type="KEGG" id="xyk:GT347_11090"/>
<dbReference type="InterPro" id="IPR015424">
    <property type="entry name" value="PyrdxlP-dep_Trfase"/>
</dbReference>
<evidence type="ECO:0000256" key="3">
    <source>
        <dbReference type="ARBA" id="ARBA00011881"/>
    </source>
</evidence>
<name>A0A857J3I3_9BURK</name>
<dbReference type="FunFam" id="3.40.640.10:FF:000030">
    <property type="entry name" value="Low-specificity L-threonine aldolase"/>
    <property type="match status" value="1"/>
</dbReference>
<organism evidence="8 9">
    <name type="scientific">Xylophilus rhododendri</name>
    <dbReference type="NCBI Taxonomy" id="2697032"/>
    <lineage>
        <taxon>Bacteria</taxon>
        <taxon>Pseudomonadati</taxon>
        <taxon>Pseudomonadota</taxon>
        <taxon>Betaproteobacteria</taxon>
        <taxon>Burkholderiales</taxon>
        <taxon>Xylophilus</taxon>
    </lineage>
</organism>
<protein>
    <submittedName>
        <fullName evidence="8">Aminotransferase class I/II-fold pyridoxal phosphate-dependent enzyme</fullName>
    </submittedName>
</protein>
<evidence type="ECO:0000259" key="7">
    <source>
        <dbReference type="Pfam" id="PF01212"/>
    </source>
</evidence>
<keyword evidence="8" id="KW-0808">Transferase</keyword>
<feature type="modified residue" description="N6-(pyridoxal phosphate)lysine" evidence="6">
    <location>
        <position position="205"/>
    </location>
</feature>
<dbReference type="GO" id="GO:0008732">
    <property type="term" value="F:L-allo-threonine aldolase activity"/>
    <property type="evidence" value="ECO:0007669"/>
    <property type="project" value="TreeGrafter"/>
</dbReference>
<evidence type="ECO:0000256" key="1">
    <source>
        <dbReference type="ARBA" id="ARBA00001933"/>
    </source>
</evidence>
<sequence length="345" mass="35968">MNDSPDNTTIDLRSDTVTLPTEAMYERIRSAPLGDDGLDGDPTAQELERFTASLLGKAAGLYTPSATMANLLAILAQVPRQDTILLGAASHIYTAERGAATFTGAFYQPLPDADGALDLHALAAALASTKGNLKPALVCVETSHNNEGGAVASLAHMQAVHRAAHAAGVNVHLDGARLFNAALALGRPAADLCAQADTVSVCLSKGLSAPMGAVLVGPEETIRRARLLRKLIGASQRQVGIAAAAGLEALDSMIGRLAEDHDNARLLGQDLAAIPGLRIRQPQTNIVQVDVSGTGMDASQWEAAMRQRRVLVRPWGPSLLRCVTHRHITAEAVRGAVAAFAAVAA</sequence>
<keyword evidence="9" id="KW-1185">Reference proteome</keyword>
<gene>
    <name evidence="8" type="ORF">GT347_11090</name>
</gene>
<dbReference type="PANTHER" id="PTHR48097:SF9">
    <property type="entry name" value="L-THREONINE ALDOLASE"/>
    <property type="match status" value="1"/>
</dbReference>
<dbReference type="InterPro" id="IPR015421">
    <property type="entry name" value="PyrdxlP-dep_Trfase_major"/>
</dbReference>
<dbReference type="Gene3D" id="3.40.640.10">
    <property type="entry name" value="Type I PLP-dependent aspartate aminotransferase-like (Major domain)"/>
    <property type="match status" value="1"/>
</dbReference>
<dbReference type="InterPro" id="IPR023603">
    <property type="entry name" value="Low_specificity_L-TA-like"/>
</dbReference>
<dbReference type="GO" id="GO:0006567">
    <property type="term" value="P:L-threonine catabolic process"/>
    <property type="evidence" value="ECO:0007669"/>
    <property type="project" value="TreeGrafter"/>
</dbReference>
<evidence type="ECO:0000256" key="6">
    <source>
        <dbReference type="PIRSR" id="PIRSR017617-1"/>
    </source>
</evidence>
<dbReference type="PANTHER" id="PTHR48097">
    <property type="entry name" value="L-THREONINE ALDOLASE-RELATED"/>
    <property type="match status" value="1"/>
</dbReference>
<evidence type="ECO:0000256" key="2">
    <source>
        <dbReference type="ARBA" id="ARBA00006966"/>
    </source>
</evidence>
<comment type="similarity">
    <text evidence="2">Belongs to the threonine aldolase family.</text>
</comment>
<reference evidence="8 9" key="1">
    <citation type="submission" date="2020-01" db="EMBL/GenBank/DDBJ databases">
        <title>Genome sequencing of strain KACC 21265.</title>
        <authorList>
            <person name="Heo J."/>
            <person name="Kim S.-J."/>
            <person name="Kim J.-S."/>
            <person name="Hong S.-B."/>
            <person name="Kwon S.-W."/>
        </authorList>
    </citation>
    <scope>NUCLEOTIDE SEQUENCE [LARGE SCALE GENOMIC DNA]</scope>
    <source>
        <strain evidence="8 9">KACC 21265</strain>
    </source>
</reference>
<accession>A0A857J3I3</accession>
<feature type="domain" description="Aromatic amino acid beta-eliminating lyase/threonine aldolase" evidence="7">
    <location>
        <begin position="11"/>
        <end position="292"/>
    </location>
</feature>
<evidence type="ECO:0000256" key="4">
    <source>
        <dbReference type="ARBA" id="ARBA00022898"/>
    </source>
</evidence>
<proteinExistence type="inferred from homology"/>
<dbReference type="SUPFAM" id="SSF53383">
    <property type="entry name" value="PLP-dependent transferases"/>
    <property type="match status" value="1"/>
</dbReference>
<dbReference type="GO" id="GO:0005829">
    <property type="term" value="C:cytosol"/>
    <property type="evidence" value="ECO:0007669"/>
    <property type="project" value="TreeGrafter"/>
</dbReference>
<dbReference type="InterPro" id="IPR015422">
    <property type="entry name" value="PyrdxlP-dep_Trfase_small"/>
</dbReference>
<dbReference type="EMBL" id="CP047650">
    <property type="protein sequence ID" value="QHI98490.1"/>
    <property type="molecule type" value="Genomic_DNA"/>
</dbReference>
<dbReference type="GO" id="GO:0008483">
    <property type="term" value="F:transaminase activity"/>
    <property type="evidence" value="ECO:0007669"/>
    <property type="project" value="UniProtKB-KW"/>
</dbReference>
<dbReference type="Gene3D" id="3.90.1150.10">
    <property type="entry name" value="Aspartate Aminotransferase, domain 1"/>
    <property type="match status" value="1"/>
</dbReference>
<dbReference type="Proteomes" id="UP000464787">
    <property type="component" value="Chromosome"/>
</dbReference>
<comment type="cofactor">
    <cofactor evidence="1">
        <name>pyridoxal 5'-phosphate</name>
        <dbReference type="ChEBI" id="CHEBI:597326"/>
    </cofactor>
</comment>
<dbReference type="RefSeq" id="WP_160552007.1">
    <property type="nucleotide sequence ID" value="NZ_CP047650.1"/>
</dbReference>
<dbReference type="AlphaFoldDB" id="A0A857J3I3"/>
<dbReference type="Pfam" id="PF01212">
    <property type="entry name" value="Beta_elim_lyase"/>
    <property type="match status" value="1"/>
</dbReference>
<dbReference type="InterPro" id="IPR001597">
    <property type="entry name" value="ArAA_b-elim_lyase/Thr_aldolase"/>
</dbReference>
<evidence type="ECO:0000313" key="8">
    <source>
        <dbReference type="EMBL" id="QHI98490.1"/>
    </source>
</evidence>
<dbReference type="NCBIfam" id="NF041359">
    <property type="entry name" value="GntG_guanitoxin"/>
    <property type="match status" value="1"/>
</dbReference>
<evidence type="ECO:0000313" key="9">
    <source>
        <dbReference type="Proteomes" id="UP000464787"/>
    </source>
</evidence>
<keyword evidence="8" id="KW-0032">Aminotransferase</keyword>
<dbReference type="PIRSF" id="PIRSF017617">
    <property type="entry name" value="Thr_aldolase"/>
    <property type="match status" value="1"/>
</dbReference>
<dbReference type="GO" id="GO:0006545">
    <property type="term" value="P:glycine biosynthetic process"/>
    <property type="evidence" value="ECO:0007669"/>
    <property type="project" value="TreeGrafter"/>
</dbReference>
<comment type="subunit">
    <text evidence="3">Homotetramer.</text>
</comment>